<dbReference type="EMBL" id="CP097899">
    <property type="protein sequence ID" value="URN96513.1"/>
    <property type="molecule type" value="Genomic_DNA"/>
</dbReference>
<evidence type="ECO:0000313" key="1">
    <source>
        <dbReference type="EMBL" id="URN96513.1"/>
    </source>
</evidence>
<accession>A0A9J6ZLE9</accession>
<protein>
    <submittedName>
        <fullName evidence="1">Uncharacterized protein</fullName>
    </submittedName>
</protein>
<organism evidence="1 2">
    <name type="scientific">Candidatus Pristimantibacillus lignocellulolyticus</name>
    <dbReference type="NCBI Taxonomy" id="2994561"/>
    <lineage>
        <taxon>Bacteria</taxon>
        <taxon>Bacillati</taxon>
        <taxon>Bacillota</taxon>
        <taxon>Bacilli</taxon>
        <taxon>Bacillales</taxon>
        <taxon>Paenibacillaceae</taxon>
        <taxon>Candidatus Pristimantibacillus</taxon>
    </lineage>
</organism>
<dbReference type="KEGG" id="plig:NAG76_09955"/>
<sequence>MEGNTQMTNTQLPKLIADDTSNQVEFEKPRIIDSMAETDVTYDTIPINYSKYISATELPLIELEEEMTPIIKQPIENTVIVIYSWGEQLQLNAYMEYENQTYDLGAIGYGKVNNRDYQYSVVEALSTSWIKVSGSVGANAHHTLYINISKEKPVALTISSPTKEFDVDGDGSNDIVASVGSPTYTSIYTLNDQQIGVVNFNELFNAFLVRYDDIQNNFVVQFETAQPITHWKLDDKSLIQMKEE</sequence>
<reference evidence="1" key="1">
    <citation type="submission" date="2022-05" db="EMBL/GenBank/DDBJ databases">
        <title>Novel bacterial taxa in a minimal lignocellulolytic consortium and its capacity to transform plastics disclosed by genome-resolved metagenomics.</title>
        <authorList>
            <person name="Rodriguez C.A.D."/>
            <person name="Diaz-Garcia L."/>
            <person name="Herrera K."/>
            <person name="Tarazona N.A."/>
            <person name="Sproer C."/>
            <person name="Overmann J."/>
            <person name="Jimenez D.J."/>
        </authorList>
    </citation>
    <scope>NUCLEOTIDE SEQUENCE</scope>
    <source>
        <strain evidence="1">MAG5</strain>
    </source>
</reference>
<gene>
    <name evidence="1" type="ORF">NAG76_09955</name>
</gene>
<evidence type="ECO:0000313" key="2">
    <source>
        <dbReference type="Proteomes" id="UP001056756"/>
    </source>
</evidence>
<name>A0A9J6ZLE9_9BACL</name>
<proteinExistence type="predicted"/>
<dbReference type="Proteomes" id="UP001056756">
    <property type="component" value="Chromosome"/>
</dbReference>
<dbReference type="AlphaFoldDB" id="A0A9J6ZLE9"/>